<feature type="domain" description="External alternative NADH-ubiquinone oxidoreductase-like C-terminal" evidence="10">
    <location>
        <begin position="358"/>
        <end position="408"/>
    </location>
</feature>
<dbReference type="EMBL" id="CP114014">
    <property type="protein sequence ID" value="XAY05151.1"/>
    <property type="molecule type" value="Genomic_DNA"/>
</dbReference>
<feature type="domain" description="FAD/NAD(P)-binding" evidence="9">
    <location>
        <begin position="8"/>
        <end position="333"/>
    </location>
</feature>
<dbReference type="InterPro" id="IPR023753">
    <property type="entry name" value="FAD/NAD-binding_dom"/>
</dbReference>
<keyword evidence="7" id="KW-0520">NAD</keyword>
<dbReference type="RefSeq" id="WP_354701669.1">
    <property type="nucleotide sequence ID" value="NZ_CP114014.1"/>
</dbReference>
<comment type="similarity">
    <text evidence="1">Belongs to the NADH dehydrogenase family.</text>
</comment>
<evidence type="ECO:0000256" key="5">
    <source>
        <dbReference type="ARBA" id="ARBA00022946"/>
    </source>
</evidence>
<protein>
    <recommendedName>
        <fullName evidence="2">NADH:ubiquinone reductase (non-electrogenic)</fullName>
        <ecNumber evidence="2">1.6.5.9</ecNumber>
    </recommendedName>
</protein>
<evidence type="ECO:0000256" key="4">
    <source>
        <dbReference type="ARBA" id="ARBA00022827"/>
    </source>
</evidence>
<dbReference type="GO" id="GO:0050136">
    <property type="term" value="F:NADH dehydrogenase (quinone) (non-electrogenic) activity"/>
    <property type="evidence" value="ECO:0007669"/>
    <property type="project" value="UniProtKB-EC"/>
</dbReference>
<evidence type="ECO:0000313" key="11">
    <source>
        <dbReference type="EMBL" id="XAY05151.1"/>
    </source>
</evidence>
<dbReference type="Pfam" id="PF22366">
    <property type="entry name" value="NDH2_C"/>
    <property type="match status" value="1"/>
</dbReference>
<name>A0AAU7AU51_9ACTN</name>
<comment type="catalytic activity">
    <reaction evidence="8">
        <text>a quinone + NADH + H(+) = a quinol + NAD(+)</text>
        <dbReference type="Rhea" id="RHEA:46160"/>
        <dbReference type="ChEBI" id="CHEBI:15378"/>
        <dbReference type="ChEBI" id="CHEBI:24646"/>
        <dbReference type="ChEBI" id="CHEBI:57540"/>
        <dbReference type="ChEBI" id="CHEBI:57945"/>
        <dbReference type="ChEBI" id="CHEBI:132124"/>
        <dbReference type="EC" id="1.6.5.9"/>
    </reaction>
</comment>
<dbReference type="AlphaFoldDB" id="A0AAU7AU51"/>
<evidence type="ECO:0000259" key="9">
    <source>
        <dbReference type="Pfam" id="PF07992"/>
    </source>
</evidence>
<dbReference type="PANTHER" id="PTHR43706">
    <property type="entry name" value="NADH DEHYDROGENASE"/>
    <property type="match status" value="1"/>
</dbReference>
<dbReference type="PRINTS" id="PR00411">
    <property type="entry name" value="PNDRDTASEI"/>
</dbReference>
<dbReference type="PRINTS" id="PR00368">
    <property type="entry name" value="FADPNR"/>
</dbReference>
<keyword evidence="5" id="KW-0809">Transit peptide</keyword>
<organism evidence="11">
    <name type="scientific">Paraconexibacter sp. AEG42_29</name>
    <dbReference type="NCBI Taxonomy" id="2997339"/>
    <lineage>
        <taxon>Bacteria</taxon>
        <taxon>Bacillati</taxon>
        <taxon>Actinomycetota</taxon>
        <taxon>Thermoleophilia</taxon>
        <taxon>Solirubrobacterales</taxon>
        <taxon>Paraconexibacteraceae</taxon>
        <taxon>Paraconexibacter</taxon>
    </lineage>
</organism>
<evidence type="ECO:0000259" key="10">
    <source>
        <dbReference type="Pfam" id="PF22366"/>
    </source>
</evidence>
<reference evidence="11" key="1">
    <citation type="submission" date="2022-12" db="EMBL/GenBank/DDBJ databases">
        <title>Paraconexibacter alkalitolerans sp. nov. and Baekduia alba sp. nov., isolated from soil and emended description of the genera Paraconexibacter (Chun et al., 2020) and Baekduia (An et al., 2020).</title>
        <authorList>
            <person name="Vieira S."/>
            <person name="Huber K.J."/>
            <person name="Geppert A."/>
            <person name="Wolf J."/>
            <person name="Neumann-Schaal M."/>
            <person name="Muesken M."/>
            <person name="Overmann J."/>
        </authorList>
    </citation>
    <scope>NUCLEOTIDE SEQUENCE</scope>
    <source>
        <strain evidence="11">AEG42_29</strain>
    </source>
</reference>
<dbReference type="InterPro" id="IPR036188">
    <property type="entry name" value="FAD/NAD-bd_sf"/>
</dbReference>
<keyword evidence="6 11" id="KW-0560">Oxidoreductase</keyword>
<gene>
    <name evidence="11" type="ORF">DSM112329_01995</name>
</gene>
<dbReference type="InterPro" id="IPR045024">
    <property type="entry name" value="NDH-2"/>
</dbReference>
<dbReference type="PANTHER" id="PTHR43706:SF47">
    <property type="entry name" value="EXTERNAL NADH-UBIQUINONE OXIDOREDUCTASE 1, MITOCHONDRIAL-RELATED"/>
    <property type="match status" value="1"/>
</dbReference>
<evidence type="ECO:0000256" key="3">
    <source>
        <dbReference type="ARBA" id="ARBA00022630"/>
    </source>
</evidence>
<evidence type="ECO:0000256" key="1">
    <source>
        <dbReference type="ARBA" id="ARBA00005272"/>
    </source>
</evidence>
<evidence type="ECO:0000256" key="8">
    <source>
        <dbReference type="ARBA" id="ARBA00047599"/>
    </source>
</evidence>
<dbReference type="EC" id="1.6.5.9" evidence="2"/>
<dbReference type="InterPro" id="IPR054585">
    <property type="entry name" value="NDH2-like_C"/>
</dbReference>
<proteinExistence type="inferred from homology"/>
<dbReference type="Gene3D" id="3.50.50.100">
    <property type="match status" value="1"/>
</dbReference>
<sequence>MPAAETHRIVIVGGGFAGLRVARKLAPRDDVHVTLIDRVNHHLFQPLLYQVATGILSPGQVAPALRSLFRDRANVDVLLAEVDAIDLGTSQVRATGSETLEVPYDTLVVAAGATHSYFGHDEWADVAPGMKSLADAERLRSRLLSAFEAAETTTDAVARRAWLTFVIVGAGPTGVELAGQVAFLARRMLKGEYRHFAPEDTRVVLVDAAPHVLGAFPQPLRAKAQRQLEAMGIEVLLDAAAEGIDADGIDLGGASPGSPARIDSRTIVWAAGVQASPLAHLLAEPSGATLDRAGRLTTEPDLSLPGHPHVFAAGDMIALADVPGVAQAALQEGAYIGDLIARRLDGKAAPKPFAYTDKGSMAVVGRSHAVASVKKLNLSGRLAWMMWAVVHIAFLVGWQNRLETVRRWFWDLTTSNRHERLVDIDDVSSRR</sequence>
<keyword evidence="4" id="KW-0274">FAD</keyword>
<evidence type="ECO:0000256" key="7">
    <source>
        <dbReference type="ARBA" id="ARBA00023027"/>
    </source>
</evidence>
<dbReference type="SUPFAM" id="SSF51905">
    <property type="entry name" value="FAD/NAD(P)-binding domain"/>
    <property type="match status" value="1"/>
</dbReference>
<evidence type="ECO:0000256" key="6">
    <source>
        <dbReference type="ARBA" id="ARBA00023002"/>
    </source>
</evidence>
<dbReference type="KEGG" id="parq:DSM112329_01995"/>
<accession>A0AAU7AU51</accession>
<dbReference type="Pfam" id="PF07992">
    <property type="entry name" value="Pyr_redox_2"/>
    <property type="match status" value="1"/>
</dbReference>
<keyword evidence="3" id="KW-0285">Flavoprotein</keyword>
<evidence type="ECO:0000256" key="2">
    <source>
        <dbReference type="ARBA" id="ARBA00012637"/>
    </source>
</evidence>